<gene>
    <name evidence="1" type="ORF">G210_5506</name>
</gene>
<evidence type="ECO:0000313" key="2">
    <source>
        <dbReference type="Proteomes" id="UP000011777"/>
    </source>
</evidence>
<dbReference type="AlphaFoldDB" id="M3JFE7"/>
<keyword evidence="2" id="KW-1185">Reference proteome</keyword>
<evidence type="ECO:0000313" key="1">
    <source>
        <dbReference type="EMBL" id="EMG50968.1"/>
    </source>
</evidence>
<dbReference type="OrthoDB" id="4013612at2759"/>
<dbReference type="EMBL" id="AOGT01000056">
    <property type="protein sequence ID" value="EMG50968.1"/>
    <property type="molecule type" value="Genomic_DNA"/>
</dbReference>
<feature type="non-terminal residue" evidence="1">
    <location>
        <position position="1"/>
    </location>
</feature>
<name>M3JFE7_CANMX</name>
<dbReference type="Proteomes" id="UP000011777">
    <property type="component" value="Unassembled WGS sequence"/>
</dbReference>
<reference evidence="1 2" key="1">
    <citation type="submission" date="2013-02" db="EMBL/GenBank/DDBJ databases">
        <title>Genome sequence of Candida maltosa Xu316, a potential industrial strain for xylitol and ethanol production.</title>
        <authorList>
            <person name="Yu J."/>
            <person name="Wang Q."/>
            <person name="Geng X."/>
            <person name="Bao W."/>
            <person name="He P."/>
            <person name="Cai J."/>
        </authorList>
    </citation>
    <scope>NUCLEOTIDE SEQUENCE [LARGE SCALE GENOMIC DNA]</scope>
    <source>
        <strain evidence="2">Xu316</strain>
    </source>
</reference>
<organism evidence="1 2">
    <name type="scientific">Candida maltosa (strain Xu316)</name>
    <name type="common">Yeast</name>
    <dbReference type="NCBI Taxonomy" id="1245528"/>
    <lineage>
        <taxon>Eukaryota</taxon>
        <taxon>Fungi</taxon>
        <taxon>Dikarya</taxon>
        <taxon>Ascomycota</taxon>
        <taxon>Saccharomycotina</taxon>
        <taxon>Pichiomycetes</taxon>
        <taxon>Debaryomycetaceae</taxon>
        <taxon>Candida/Lodderomyces clade</taxon>
        <taxon>Candida</taxon>
    </lineage>
</organism>
<dbReference type="HOGENOM" id="CLU_769457_0_0_1"/>
<comment type="caution">
    <text evidence="1">The sequence shown here is derived from an EMBL/GenBank/DDBJ whole genome shotgun (WGS) entry which is preliminary data.</text>
</comment>
<protein>
    <submittedName>
        <fullName evidence="1">Uncharacterized protein</fullName>
    </submittedName>
</protein>
<accession>M3JFE7</accession>
<sequence>MLNNRLSKPTTTILALPYEIINHILDLCYHKQQKLKQIYYMIISCRQLYYGHLHLLYTYAPIHLSMIKQSGSLSLEGLRMVQLCCINKIISEMVWCLTPRLTTSRTYQQEIMDSVRQFSNLTTLAIVVNSLSLFNNLSCLPSTLSCLKIILDGYIASTTDIKIHLNTLKFQLTHLEFKTRVPLGLKKCNNFISLIKNTYLFTPPLYSWVSVDDNIPFAQKDSPISQVCGILSTLVYASRSTLEYLSIQKLHPAFLFRAMNKLFFPNGNGSFFTPSSSNYEKNKLPVLKVLRIDNIYQLTNNVLIKLLGRDDSQLVVTSWLFLKETLVVKLDEANNLVRTIHKMSPEDIKQISNSFKTFPL</sequence>
<proteinExistence type="predicted"/>
<dbReference type="OMA" id="WMAIDEN"/>